<dbReference type="Proteomes" id="UP001500620">
    <property type="component" value="Unassembled WGS sequence"/>
</dbReference>
<reference evidence="2" key="1">
    <citation type="journal article" date="2019" name="Int. J. Syst. Evol. Microbiol.">
        <title>The Global Catalogue of Microorganisms (GCM) 10K type strain sequencing project: providing services to taxonomists for standard genome sequencing and annotation.</title>
        <authorList>
            <consortium name="The Broad Institute Genomics Platform"/>
            <consortium name="The Broad Institute Genome Sequencing Center for Infectious Disease"/>
            <person name="Wu L."/>
            <person name="Ma J."/>
        </authorList>
    </citation>
    <scope>NUCLEOTIDE SEQUENCE [LARGE SCALE GENOMIC DNA]</scope>
    <source>
        <strain evidence="2">JCM 17441</strain>
    </source>
</reference>
<comment type="caution">
    <text evidence="1">The sequence shown here is derived from an EMBL/GenBank/DDBJ whole genome shotgun (WGS) entry which is preliminary data.</text>
</comment>
<name>A0ABP8DPK9_9ACTN</name>
<dbReference type="RefSeq" id="WP_345138129.1">
    <property type="nucleotide sequence ID" value="NZ_BAABAT010000044.1"/>
</dbReference>
<accession>A0ABP8DPK9</accession>
<dbReference type="EMBL" id="BAABAT010000044">
    <property type="protein sequence ID" value="GAA4261222.1"/>
    <property type="molecule type" value="Genomic_DNA"/>
</dbReference>
<organism evidence="1 2">
    <name type="scientific">Dactylosporangium darangshiense</name>
    <dbReference type="NCBI Taxonomy" id="579108"/>
    <lineage>
        <taxon>Bacteria</taxon>
        <taxon>Bacillati</taxon>
        <taxon>Actinomycetota</taxon>
        <taxon>Actinomycetes</taxon>
        <taxon>Micromonosporales</taxon>
        <taxon>Micromonosporaceae</taxon>
        <taxon>Dactylosporangium</taxon>
    </lineage>
</organism>
<protein>
    <submittedName>
        <fullName evidence="1">Uncharacterized protein</fullName>
    </submittedName>
</protein>
<evidence type="ECO:0000313" key="2">
    <source>
        <dbReference type="Proteomes" id="UP001500620"/>
    </source>
</evidence>
<evidence type="ECO:0000313" key="1">
    <source>
        <dbReference type="EMBL" id="GAA4261222.1"/>
    </source>
</evidence>
<gene>
    <name evidence="1" type="ORF">GCM10022255_093020</name>
</gene>
<keyword evidence="2" id="KW-1185">Reference proteome</keyword>
<sequence>MDDPQEADLVVVTRPCTAQGPDADADLIEQAKRVPERFTAVFDRH</sequence>
<proteinExistence type="predicted"/>